<organism evidence="3 4">
    <name type="scientific">Haloechinothrix salitolerans</name>
    <dbReference type="NCBI Taxonomy" id="926830"/>
    <lineage>
        <taxon>Bacteria</taxon>
        <taxon>Bacillati</taxon>
        <taxon>Actinomycetota</taxon>
        <taxon>Actinomycetes</taxon>
        <taxon>Pseudonocardiales</taxon>
        <taxon>Pseudonocardiaceae</taxon>
        <taxon>Haloechinothrix</taxon>
    </lineage>
</organism>
<gene>
    <name evidence="3" type="ORF">ACFQGD_14355</name>
</gene>
<feature type="transmembrane region" description="Helical" evidence="2">
    <location>
        <begin position="68"/>
        <end position="88"/>
    </location>
</feature>
<feature type="region of interest" description="Disordered" evidence="1">
    <location>
        <begin position="96"/>
        <end position="131"/>
    </location>
</feature>
<keyword evidence="2" id="KW-1133">Transmembrane helix</keyword>
<evidence type="ECO:0000256" key="1">
    <source>
        <dbReference type="SAM" id="MobiDB-lite"/>
    </source>
</evidence>
<sequence length="131" mass="14821">MPLSEHEQRLLDQIEQALYAEDPKFASNVRGKRLRKPSRGKRLQGIVLFAIGITMLPLGVMVDVRLAEIPILSVLGFLLMFFGVLLFVTAMRAQPDAESGSSGEQDGGKNAKRSSFSQRMEERFRHRFDDR</sequence>
<dbReference type="Pfam" id="PF11239">
    <property type="entry name" value="DUF3040"/>
    <property type="match status" value="1"/>
</dbReference>
<evidence type="ECO:0000313" key="4">
    <source>
        <dbReference type="Proteomes" id="UP001596337"/>
    </source>
</evidence>
<feature type="transmembrane region" description="Helical" evidence="2">
    <location>
        <begin position="43"/>
        <end position="62"/>
    </location>
</feature>
<keyword evidence="2" id="KW-0472">Membrane</keyword>
<evidence type="ECO:0000256" key="2">
    <source>
        <dbReference type="SAM" id="Phobius"/>
    </source>
</evidence>
<dbReference type="EMBL" id="JBHSXX010000001">
    <property type="protein sequence ID" value="MFC6868322.1"/>
    <property type="molecule type" value="Genomic_DNA"/>
</dbReference>
<protein>
    <submittedName>
        <fullName evidence="3">DUF3040 domain-containing protein</fullName>
    </submittedName>
</protein>
<feature type="compositionally biased region" description="Basic and acidic residues" evidence="1">
    <location>
        <begin position="119"/>
        <end position="131"/>
    </location>
</feature>
<accession>A0ABW2C1A5</accession>
<keyword evidence="2" id="KW-0812">Transmembrane</keyword>
<proteinExistence type="predicted"/>
<name>A0ABW2C1A5_9PSEU</name>
<reference evidence="4" key="1">
    <citation type="journal article" date="2019" name="Int. J. Syst. Evol. Microbiol.">
        <title>The Global Catalogue of Microorganisms (GCM) 10K type strain sequencing project: providing services to taxonomists for standard genome sequencing and annotation.</title>
        <authorList>
            <consortium name="The Broad Institute Genomics Platform"/>
            <consortium name="The Broad Institute Genome Sequencing Center for Infectious Disease"/>
            <person name="Wu L."/>
            <person name="Ma J."/>
        </authorList>
    </citation>
    <scope>NUCLEOTIDE SEQUENCE [LARGE SCALE GENOMIC DNA]</scope>
    <source>
        <strain evidence="4">KCTC 32255</strain>
    </source>
</reference>
<dbReference type="RefSeq" id="WP_345398359.1">
    <property type="nucleotide sequence ID" value="NZ_BAABLA010000028.1"/>
</dbReference>
<dbReference type="InterPro" id="IPR021401">
    <property type="entry name" value="DUF3040"/>
</dbReference>
<evidence type="ECO:0000313" key="3">
    <source>
        <dbReference type="EMBL" id="MFC6868322.1"/>
    </source>
</evidence>
<keyword evidence="4" id="KW-1185">Reference proteome</keyword>
<dbReference type="Proteomes" id="UP001596337">
    <property type="component" value="Unassembled WGS sequence"/>
</dbReference>
<comment type="caution">
    <text evidence="3">The sequence shown here is derived from an EMBL/GenBank/DDBJ whole genome shotgun (WGS) entry which is preliminary data.</text>
</comment>